<feature type="compositionally biased region" description="Low complexity" evidence="3">
    <location>
        <begin position="829"/>
        <end position="839"/>
    </location>
</feature>
<evidence type="ECO:0000256" key="2">
    <source>
        <dbReference type="SAM" id="Coils"/>
    </source>
</evidence>
<dbReference type="GO" id="GO:0003676">
    <property type="term" value="F:nucleic acid binding"/>
    <property type="evidence" value="ECO:0007669"/>
    <property type="project" value="InterPro"/>
</dbReference>
<dbReference type="GO" id="GO:0045892">
    <property type="term" value="P:negative regulation of DNA-templated transcription"/>
    <property type="evidence" value="ECO:0007669"/>
    <property type="project" value="TreeGrafter"/>
</dbReference>
<dbReference type="SUPFAM" id="SSF57667">
    <property type="entry name" value="beta-beta-alpha zinc fingers"/>
    <property type="match status" value="1"/>
</dbReference>
<organism evidence="5 6">
    <name type="scientific">Leptobrachium leishanense</name>
    <name type="common">Leishan spiny toad</name>
    <dbReference type="NCBI Taxonomy" id="445787"/>
    <lineage>
        <taxon>Eukaryota</taxon>
        <taxon>Metazoa</taxon>
        <taxon>Chordata</taxon>
        <taxon>Craniata</taxon>
        <taxon>Vertebrata</taxon>
        <taxon>Euteleostomi</taxon>
        <taxon>Amphibia</taxon>
        <taxon>Batrachia</taxon>
        <taxon>Anura</taxon>
        <taxon>Pelobatoidea</taxon>
        <taxon>Megophryidae</taxon>
        <taxon>Leptobrachium</taxon>
    </lineage>
</organism>
<keyword evidence="6" id="KW-1185">Reference proteome</keyword>
<dbReference type="Ensembl" id="ENSLLET00000022989.1">
    <property type="protein sequence ID" value="ENSLLEP00000022134.1"/>
    <property type="gene ID" value="ENSLLEG00000014044.1"/>
</dbReference>
<keyword evidence="2" id="KW-0175">Coiled coil</keyword>
<feature type="compositionally biased region" description="Polar residues" evidence="3">
    <location>
        <begin position="1785"/>
        <end position="1798"/>
    </location>
</feature>
<feature type="compositionally biased region" description="Basic and acidic residues" evidence="3">
    <location>
        <begin position="893"/>
        <end position="906"/>
    </location>
</feature>
<accession>A0A8C5MZQ0</accession>
<dbReference type="GO" id="GO:0045893">
    <property type="term" value="P:positive regulation of DNA-templated transcription"/>
    <property type="evidence" value="ECO:0007669"/>
    <property type="project" value="TreeGrafter"/>
</dbReference>
<feature type="compositionally biased region" description="Low complexity" evidence="3">
    <location>
        <begin position="1551"/>
        <end position="1562"/>
    </location>
</feature>
<feature type="compositionally biased region" description="Basic and acidic residues" evidence="3">
    <location>
        <begin position="1352"/>
        <end position="1366"/>
    </location>
</feature>
<feature type="compositionally biased region" description="Basic and acidic residues" evidence="3">
    <location>
        <begin position="1393"/>
        <end position="1418"/>
    </location>
</feature>
<feature type="coiled-coil region" evidence="2">
    <location>
        <begin position="747"/>
        <end position="774"/>
    </location>
</feature>
<feature type="compositionally biased region" description="Acidic residues" evidence="3">
    <location>
        <begin position="1893"/>
        <end position="1908"/>
    </location>
</feature>
<feature type="compositionally biased region" description="Low complexity" evidence="3">
    <location>
        <begin position="908"/>
        <end position="922"/>
    </location>
</feature>
<feature type="compositionally biased region" description="Low complexity" evidence="3">
    <location>
        <begin position="850"/>
        <end position="864"/>
    </location>
</feature>
<reference evidence="5" key="2">
    <citation type="submission" date="2025-09" db="UniProtKB">
        <authorList>
            <consortium name="Ensembl"/>
        </authorList>
    </citation>
    <scope>IDENTIFICATION</scope>
</reference>
<feature type="region of interest" description="Disordered" evidence="3">
    <location>
        <begin position="291"/>
        <end position="426"/>
    </location>
</feature>
<feature type="region of interest" description="Disordered" evidence="3">
    <location>
        <begin position="193"/>
        <end position="266"/>
    </location>
</feature>
<feature type="compositionally biased region" description="Low complexity" evidence="3">
    <location>
        <begin position="1423"/>
        <end position="1450"/>
    </location>
</feature>
<feature type="region of interest" description="Disordered" evidence="3">
    <location>
        <begin position="1779"/>
        <end position="1805"/>
    </location>
</feature>
<feature type="domain" description="C2H2-type" evidence="4">
    <location>
        <begin position="1009"/>
        <end position="1038"/>
    </location>
</feature>
<feature type="compositionally biased region" description="Basic and acidic residues" evidence="3">
    <location>
        <begin position="1085"/>
        <end position="1341"/>
    </location>
</feature>
<feature type="compositionally biased region" description="Low complexity" evidence="3">
    <location>
        <begin position="239"/>
        <end position="253"/>
    </location>
</feature>
<dbReference type="InterPro" id="IPR013087">
    <property type="entry name" value="Znf_C2H2_type"/>
</dbReference>
<evidence type="ECO:0000313" key="6">
    <source>
        <dbReference type="Proteomes" id="UP000694569"/>
    </source>
</evidence>
<reference evidence="5" key="1">
    <citation type="submission" date="2025-08" db="UniProtKB">
        <authorList>
            <consortium name="Ensembl"/>
        </authorList>
    </citation>
    <scope>IDENTIFICATION</scope>
</reference>
<feature type="compositionally biased region" description="Low complexity" evidence="3">
    <location>
        <begin position="387"/>
        <end position="406"/>
    </location>
</feature>
<feature type="region of interest" description="Disordered" evidence="3">
    <location>
        <begin position="1662"/>
        <end position="1686"/>
    </location>
</feature>
<dbReference type="PROSITE" id="PS50157">
    <property type="entry name" value="ZINC_FINGER_C2H2_2"/>
    <property type="match status" value="1"/>
</dbReference>
<evidence type="ECO:0000256" key="3">
    <source>
        <dbReference type="SAM" id="MobiDB-lite"/>
    </source>
</evidence>
<keyword evidence="1" id="KW-0863">Zinc-finger</keyword>
<evidence type="ECO:0000259" key="4">
    <source>
        <dbReference type="PROSITE" id="PS50157"/>
    </source>
</evidence>
<dbReference type="SMART" id="SM00355">
    <property type="entry name" value="ZnF_C2H2"/>
    <property type="match status" value="2"/>
</dbReference>
<keyword evidence="1" id="KW-0479">Metal-binding</keyword>
<dbReference type="PANTHER" id="PTHR15577:SF2">
    <property type="entry name" value="ZINC FINGER PROTEIN 318"/>
    <property type="match status" value="1"/>
</dbReference>
<dbReference type="Proteomes" id="UP000694569">
    <property type="component" value="Unplaced"/>
</dbReference>
<feature type="region of interest" description="Disordered" evidence="3">
    <location>
        <begin position="1"/>
        <end position="25"/>
    </location>
</feature>
<feature type="compositionally biased region" description="Polar residues" evidence="3">
    <location>
        <begin position="321"/>
        <end position="339"/>
    </location>
</feature>
<feature type="compositionally biased region" description="Basic and acidic residues" evidence="3">
    <location>
        <begin position="801"/>
        <end position="823"/>
    </location>
</feature>
<dbReference type="PANTHER" id="PTHR15577">
    <property type="entry name" value="ZINC FINGER CONTAINING PROTEIN"/>
    <property type="match status" value="1"/>
</dbReference>
<feature type="region of interest" description="Disordered" evidence="3">
    <location>
        <begin position="141"/>
        <end position="166"/>
    </location>
</feature>
<feature type="region of interest" description="Disordered" evidence="3">
    <location>
        <begin position="784"/>
        <end position="922"/>
    </location>
</feature>
<dbReference type="InterPro" id="IPR003604">
    <property type="entry name" value="Matrin/U1-like-C_Znf_C2H2"/>
</dbReference>
<dbReference type="PROSITE" id="PS00028">
    <property type="entry name" value="ZINC_FINGER_C2H2_1"/>
    <property type="match status" value="2"/>
</dbReference>
<feature type="region of interest" description="Disordered" evidence="3">
    <location>
        <begin position="1530"/>
        <end position="1575"/>
    </location>
</feature>
<feature type="region of interest" description="Disordered" evidence="3">
    <location>
        <begin position="656"/>
        <end position="682"/>
    </location>
</feature>
<dbReference type="GeneTree" id="ENSGT00390000000614"/>
<feature type="compositionally biased region" description="Polar residues" evidence="3">
    <location>
        <begin position="373"/>
        <end position="386"/>
    </location>
</feature>
<feature type="region of interest" description="Disordered" evidence="3">
    <location>
        <begin position="1061"/>
        <end position="1460"/>
    </location>
</feature>
<protein>
    <recommendedName>
        <fullName evidence="4">C2H2-type domain-containing protein</fullName>
    </recommendedName>
</protein>
<dbReference type="OrthoDB" id="9909793at2759"/>
<feature type="compositionally biased region" description="Low complexity" evidence="3">
    <location>
        <begin position="656"/>
        <end position="668"/>
    </location>
</feature>
<dbReference type="InterPro" id="IPR036236">
    <property type="entry name" value="Znf_C2H2_sf"/>
</dbReference>
<evidence type="ECO:0000313" key="5">
    <source>
        <dbReference type="Ensembl" id="ENSLLEP00000022134.1"/>
    </source>
</evidence>
<dbReference type="InterPro" id="IPR055309">
    <property type="entry name" value="Znf318-like"/>
</dbReference>
<feature type="compositionally biased region" description="Pro residues" evidence="3">
    <location>
        <begin position="200"/>
        <end position="238"/>
    </location>
</feature>
<feature type="compositionally biased region" description="Low complexity" evidence="3">
    <location>
        <begin position="874"/>
        <end position="888"/>
    </location>
</feature>
<dbReference type="GO" id="GO:0005654">
    <property type="term" value="C:nucleoplasm"/>
    <property type="evidence" value="ECO:0007669"/>
    <property type="project" value="TreeGrafter"/>
</dbReference>
<proteinExistence type="predicted"/>
<dbReference type="SMART" id="SM00451">
    <property type="entry name" value="ZnF_U1"/>
    <property type="match status" value="2"/>
</dbReference>
<evidence type="ECO:0000256" key="1">
    <source>
        <dbReference type="PROSITE-ProRule" id="PRU00042"/>
    </source>
</evidence>
<feature type="compositionally biased region" description="Polar residues" evidence="3">
    <location>
        <begin position="672"/>
        <end position="681"/>
    </location>
</feature>
<feature type="region of interest" description="Disordered" evidence="3">
    <location>
        <begin position="1892"/>
        <end position="1921"/>
    </location>
</feature>
<sequence length="1977" mass="216756">MPKSILKKRPAPEPLSVTDSYSADKEPSTLLSSHVSLGGNPLLSDQVIHGPLSSSSVQVPISQMNPYSMAGGVMASQTQAQQPASMPSVGQALGSTDVLPAKSHQYSSTGNFLQMFNKSVCESQGIPYNPSLNIVNLNKANQQKDPPQEPAPPIAENPITAPLPKRFRSRAEIEEEEKFLYGDMDLQVSEPVKVSAAPSPTTPSQPSPTTPSQPSPTAPIQPSPTAPIQPSPTAPSQPSPTTQSQPSPTPSIAKLAPSKPSNKQEYEKIHDLLKTIGLDIGVVEIGKLAVRTQERLHGKTPSMTPEPLPRAGTQAAPASGKQDSTARQGHSISNNQDTASKPRDSAPQDIHLSPKLRDTTPKPSDTAPKSRDTTPNQSNSKDSQPRATSTSSEKSESKSPVSVAKPEPIGLQIPTINDKPSPGPPQNFDKVVLQAAPVAGLPRPVPPPVSTSPVVMYNTGAPPTPITSFTMPPTGFGPMPPTGFGPMPPTGLGPIPPTGLGPMPPTGLGPMPPTGLGPMHPTGLGPMHPTGLGPMHPTGMGPMHPTGLGPMHPSGLGPMHPSGLGRMHPSGLGPMHPTGLGPMHPTGLGPMPPTSLNPYAHYLTYPASWYPPVQQPVTTNSPPPNLTPVTTASRMVTHSNLLVINTSEATKIHADAPSSAAGSPAEEAQPFIPTQDSVQKNNETEKQKVLEELEALKSEQNKSKENLSTLSTKVKQLQAQQGILLRKKRREKDGQNDPLLTELYTVMGTAQKQLTILRKELSESQQKEQQLRKVASILGANLEEISSSPHSSRKKCVSPQKRSESPKEEKSRSKSPSKDDLKPGSELASKINPNSSNSKPSEETKGEEVSSSGPKPSSKAPISGWESKTGSAYQKSSQDSGRGSSVSKISGSPEHEDNSKSPEKSRSKSPLPSAPSAKSNNPADNFYLDLSQLFRYYDDGLHWCQDCVSTFTTVKEFLEHMHRKKHWQSVNQASPPWAKKMEDESQVQENHTLSIPLKGVEFLLPTNGFYCRLCDETFADKTLANQHLRTFSHNQKYKKYLEENSLYELKRENKKKALLATEEHGQQKQIKSKRKLPENVSDVTAESRPKKAKQEEESFKANTEDEYNKTKQKDYNKAKLEEKSNKEKREERCSKEKREEKFIKDKPEERYRDKQEERYRDKSEERYKDKSEERYKDKSEERHKDNQEERHKDKQEERHKDKQEERHKDKQEERHKDKQEERHKDKQEERHKDKQEERHKDKQEERYKDKPEERYKDKPEERYKDKPEERYKDKREERSSKDKQEERSSKDKQEERSSKDKHEERYKDKQEEKYKDKQEERSNRAKEEEKYSKSKEEERMKQNSQSIVKPPAKSEQEQPPKEKQEPVKTPPTGRFIWKIPESKHQVSAGSSKTESKASNDKDKVEEVKVPTVKSKIEIKLMCTSSRSSAKSKTSTSSTTTSSTATTPPSTHSLTKVRPNLPIPLSVLRKLSVTSIHKPAPLNTFLSIRSSTTNTSKPLPVVKSNSEGILAPDVGSKAFGGQVVLLKEGAESTKNQDGKQPNSEVSSGDVLPKPSDSKSPSASETNKAGAIVSKQETGKPLVDSLLRLEVNPPQLTSLVNPPSQSPYKAYRMLYSRTMYKTVPPPYLMDTKADKGKDSTTSGVFRRPDPISSKLCSLISVKKDDPKAEQKNSAAAAKNTNLKSPGVTPEKAAYGIGSLSKQNKQTPGVAAKILLPTPNLKPSDSAIKATVGTTSSIRMSPAMSQKSVSKELYSNTVRLNQKFKREPLSLPTSLFSVSDPGLKDVRISSSKGNPSTSSAKEPTVPPTATGVVCVSKAGHLVKDQPPVAQSTTTIKMQEELDSYYKLISSEDDPEDVTSSEDQAAETPLQIHDIPAQIKVPIAETVQSVKSIIPDSSEELDSDTACEEAPEAPDCPVSSLSSSSLGHRSQVAASAFGSKSPVGVGLTAKSSPIEEIVSPAPEYTDYSMEDLSVLTTCDSD</sequence>
<keyword evidence="1" id="KW-0862">Zinc</keyword>
<dbReference type="GO" id="GO:0008270">
    <property type="term" value="F:zinc ion binding"/>
    <property type="evidence" value="ECO:0007669"/>
    <property type="project" value="UniProtKB-KW"/>
</dbReference>
<name>A0A8C5MZQ0_9ANUR</name>